<dbReference type="EMBL" id="JNSK01000007">
    <property type="protein sequence ID" value="KGA19920.1"/>
    <property type="molecule type" value="Genomic_DNA"/>
</dbReference>
<gene>
    <name evidence="2" type="ORF">GM50_3580</name>
</gene>
<organism evidence="2">
    <name type="scientific">freshwater metagenome</name>
    <dbReference type="NCBI Taxonomy" id="449393"/>
    <lineage>
        <taxon>unclassified sequences</taxon>
        <taxon>metagenomes</taxon>
        <taxon>ecological metagenomes</taxon>
    </lineage>
</organism>
<name>A0A094Q6X0_9ZZZZ</name>
<dbReference type="GO" id="GO:0006352">
    <property type="term" value="P:DNA-templated transcription initiation"/>
    <property type="evidence" value="ECO:0007669"/>
    <property type="project" value="InterPro"/>
</dbReference>
<dbReference type="AlphaFoldDB" id="A0A094Q6X0"/>
<comment type="caution">
    <text evidence="2">The sequence shown here is derived from an EMBL/GenBank/DDBJ whole genome shotgun (WGS) entry which is preliminary data.</text>
</comment>
<dbReference type="InterPro" id="IPR036388">
    <property type="entry name" value="WH-like_DNA-bd_sf"/>
</dbReference>
<feature type="domain" description="RNA polymerase sigma factor 70 region 4 type 2" evidence="1">
    <location>
        <begin position="9"/>
        <end position="60"/>
    </location>
</feature>
<sequence length="66" mass="6875">MSASKPAKSLADVLTELPEEERIILTAHLLRGLSAPEIAELLGVPERAVSSLIASGKARLSALLGL</sequence>
<dbReference type="SUPFAM" id="SSF88659">
    <property type="entry name" value="Sigma3 and sigma4 domains of RNA polymerase sigma factors"/>
    <property type="match status" value="1"/>
</dbReference>
<proteinExistence type="predicted"/>
<dbReference type="GO" id="GO:0016987">
    <property type="term" value="F:sigma factor activity"/>
    <property type="evidence" value="ECO:0007669"/>
    <property type="project" value="InterPro"/>
</dbReference>
<dbReference type="InterPro" id="IPR013324">
    <property type="entry name" value="RNA_pol_sigma_r3/r4-like"/>
</dbReference>
<protein>
    <recommendedName>
        <fullName evidence="1">RNA polymerase sigma factor 70 region 4 type 2 domain-containing protein</fullName>
    </recommendedName>
</protein>
<dbReference type="Gene3D" id="1.10.10.10">
    <property type="entry name" value="Winged helix-like DNA-binding domain superfamily/Winged helix DNA-binding domain"/>
    <property type="match status" value="1"/>
</dbReference>
<evidence type="ECO:0000313" key="2">
    <source>
        <dbReference type="EMBL" id="KGA19920.1"/>
    </source>
</evidence>
<accession>A0A094Q6X0</accession>
<dbReference type="InterPro" id="IPR013249">
    <property type="entry name" value="RNA_pol_sigma70_r4_t2"/>
</dbReference>
<reference evidence="2" key="1">
    <citation type="submission" date="2014-05" db="EMBL/GenBank/DDBJ databases">
        <title>Key roles for freshwater Actinobacteria revealed by deep metagenomic sequencing.</title>
        <authorList>
            <person name="Ghai R."/>
            <person name="Mizuno C.M."/>
            <person name="Picazo A."/>
            <person name="Camacho A."/>
            <person name="Rodriguez-Valera F."/>
        </authorList>
    </citation>
    <scope>NUCLEOTIDE SEQUENCE</scope>
</reference>
<evidence type="ECO:0000259" key="1">
    <source>
        <dbReference type="Pfam" id="PF08281"/>
    </source>
</evidence>
<dbReference type="Pfam" id="PF08281">
    <property type="entry name" value="Sigma70_r4_2"/>
    <property type="match status" value="1"/>
</dbReference>
<dbReference type="GO" id="GO:0003677">
    <property type="term" value="F:DNA binding"/>
    <property type="evidence" value="ECO:0007669"/>
    <property type="project" value="InterPro"/>
</dbReference>
<dbReference type="CDD" id="cd06171">
    <property type="entry name" value="Sigma70_r4"/>
    <property type="match status" value="1"/>
</dbReference>